<protein>
    <recommendedName>
        <fullName evidence="7">Outer membrane protein beta-barrel domain-containing protein</fullName>
    </recommendedName>
</protein>
<evidence type="ECO:0000256" key="6">
    <source>
        <dbReference type="SAM" id="SignalP"/>
    </source>
</evidence>
<reference evidence="8 9" key="1">
    <citation type="journal article" date="2011" name="J. Bacteriol.">
        <title>Complete genome sequences of the chemolithoautotrophic Oligotropha carboxidovorans strains OM4 and OM5.</title>
        <authorList>
            <person name="Volland S."/>
            <person name="Rachinger M."/>
            <person name="Strittmatter A."/>
            <person name="Daniel R."/>
            <person name="Gottschalk G."/>
            <person name="Meyer O."/>
        </authorList>
    </citation>
    <scope>NUCLEOTIDE SEQUENCE [LARGE SCALE GENOMIC DNA]</scope>
    <source>
        <strain evidence="9">ATCC 49405 / DSM 1227 / KCTC 32145 / OM5</strain>
    </source>
</reference>
<evidence type="ECO:0000256" key="1">
    <source>
        <dbReference type="ARBA" id="ARBA00004442"/>
    </source>
</evidence>
<dbReference type="Gene3D" id="2.40.160.20">
    <property type="match status" value="1"/>
</dbReference>
<feature type="chain" id="PRO_5002844719" description="Outer membrane protein beta-barrel domain-containing protein" evidence="6">
    <location>
        <begin position="21"/>
        <end position="237"/>
    </location>
</feature>
<dbReference type="InterPro" id="IPR011250">
    <property type="entry name" value="OMP/PagP_B-barrel"/>
</dbReference>
<dbReference type="SUPFAM" id="SSF56925">
    <property type="entry name" value="OMPA-like"/>
    <property type="match status" value="1"/>
</dbReference>
<dbReference type="InterPro" id="IPR027385">
    <property type="entry name" value="Beta-barrel_OMP"/>
</dbReference>
<keyword evidence="3" id="KW-0472">Membrane</keyword>
<dbReference type="eggNOG" id="COG3637">
    <property type="taxonomic scope" value="Bacteria"/>
</dbReference>
<comment type="subcellular location">
    <subcellularLocation>
        <location evidence="1">Cell outer membrane</location>
    </subcellularLocation>
</comment>
<dbReference type="PANTHER" id="PTHR34001">
    <property type="entry name" value="BLL7405 PROTEIN"/>
    <property type="match status" value="1"/>
</dbReference>
<sequence>MTRLLLASVAVIALGTSSYAADLAARPYTKAPATAVALYNWTGFYIGGFGGYGWGGKARADNTDFDDDGIDDTAAFPKMKGGFGGGTIGYNWQGFGSPFVFGLEAEIAGSGIDLSFVDPADGSGASYKLNMFGSVTGRVGYAVNDMLLIYAKGGYAWARTKLSVVDGADSFSSSATHSGYTIGAGLEYMMARNWSTKAEYLYADYGKATYGPAPDGDTGRIGLSNHTVKFGINYHFN</sequence>
<dbReference type="RefSeq" id="WP_012564137.1">
    <property type="nucleotide sequence ID" value="NC_011386.1"/>
</dbReference>
<dbReference type="Pfam" id="PF13505">
    <property type="entry name" value="OMP_b-brl"/>
    <property type="match status" value="1"/>
</dbReference>
<dbReference type="HOGENOM" id="CLU_037100_0_1_5"/>
<keyword evidence="2 6" id="KW-0732">Signal</keyword>
<evidence type="ECO:0000256" key="3">
    <source>
        <dbReference type="ARBA" id="ARBA00023136"/>
    </source>
</evidence>
<evidence type="ECO:0000313" key="8">
    <source>
        <dbReference type="EMBL" id="AEI05807.1"/>
    </source>
</evidence>
<keyword evidence="4" id="KW-0998">Cell outer membrane</keyword>
<evidence type="ECO:0000313" key="9">
    <source>
        <dbReference type="Proteomes" id="UP000007730"/>
    </source>
</evidence>
<comment type="similarity">
    <text evidence="5">Belongs to the Omp25/RopB family.</text>
</comment>
<keyword evidence="9" id="KW-1185">Reference proteome</keyword>
<dbReference type="STRING" id="504832.OCA5_c10880"/>
<evidence type="ECO:0000259" key="7">
    <source>
        <dbReference type="Pfam" id="PF13505"/>
    </source>
</evidence>
<proteinExistence type="inferred from homology"/>
<dbReference type="AlphaFoldDB" id="B6JI67"/>
<evidence type="ECO:0000256" key="5">
    <source>
        <dbReference type="ARBA" id="ARBA00038306"/>
    </source>
</evidence>
<dbReference type="KEGG" id="oca:OCAR_7003"/>
<dbReference type="EMBL" id="CP002826">
    <property type="protein sequence ID" value="AEI05807.1"/>
    <property type="molecule type" value="Genomic_DNA"/>
</dbReference>
<evidence type="ECO:0000256" key="2">
    <source>
        <dbReference type="ARBA" id="ARBA00022729"/>
    </source>
</evidence>
<dbReference type="Proteomes" id="UP000007730">
    <property type="component" value="Chromosome"/>
</dbReference>
<accession>B6JI67</accession>
<organism evidence="8 9">
    <name type="scientific">Afipia carboxidovorans (strain ATCC 49405 / DSM 1227 / KCTC 32145 / OM5)</name>
    <name type="common">Oligotropha carboxidovorans</name>
    <dbReference type="NCBI Taxonomy" id="504832"/>
    <lineage>
        <taxon>Bacteria</taxon>
        <taxon>Pseudomonadati</taxon>
        <taxon>Pseudomonadota</taxon>
        <taxon>Alphaproteobacteria</taxon>
        <taxon>Hyphomicrobiales</taxon>
        <taxon>Nitrobacteraceae</taxon>
        <taxon>Afipia</taxon>
    </lineage>
</organism>
<dbReference type="KEGG" id="ocg:OCA5_c10880"/>
<feature type="domain" description="Outer membrane protein beta-barrel" evidence="7">
    <location>
        <begin position="32"/>
        <end position="236"/>
    </location>
</feature>
<feature type="signal peptide" evidence="6">
    <location>
        <begin position="1"/>
        <end position="20"/>
    </location>
</feature>
<dbReference type="InterPro" id="IPR051692">
    <property type="entry name" value="OMP-like"/>
</dbReference>
<dbReference type="PANTHER" id="PTHR34001:SF3">
    <property type="entry name" value="BLL7405 PROTEIN"/>
    <property type="match status" value="1"/>
</dbReference>
<dbReference type="GO" id="GO:0009279">
    <property type="term" value="C:cell outer membrane"/>
    <property type="evidence" value="ECO:0007669"/>
    <property type="project" value="UniProtKB-SubCell"/>
</dbReference>
<name>B6JI67_AFIC5</name>
<dbReference type="OrthoDB" id="9815357at2"/>
<evidence type="ECO:0000256" key="4">
    <source>
        <dbReference type="ARBA" id="ARBA00023237"/>
    </source>
</evidence>
<gene>
    <name evidence="8" type="ordered locus">OCA5_c10880</name>
</gene>
<dbReference type="PATRIC" id="fig|504832.7.peg.1158"/>